<dbReference type="InterPro" id="IPR003594">
    <property type="entry name" value="HATPase_dom"/>
</dbReference>
<dbReference type="Gene3D" id="1.10.287.130">
    <property type="match status" value="1"/>
</dbReference>
<organism evidence="14">
    <name type="scientific">Streptomyces sp. R44</name>
    <dbReference type="NCBI Taxonomy" id="3238633"/>
    <lineage>
        <taxon>Bacteria</taxon>
        <taxon>Bacillati</taxon>
        <taxon>Actinomycetota</taxon>
        <taxon>Actinomycetes</taxon>
        <taxon>Kitasatosporales</taxon>
        <taxon>Streptomycetaceae</taxon>
        <taxon>Streptomyces</taxon>
    </lineage>
</organism>
<dbReference type="SUPFAM" id="SSF55874">
    <property type="entry name" value="ATPase domain of HSP90 chaperone/DNA topoisomerase II/histidine kinase"/>
    <property type="match status" value="1"/>
</dbReference>
<evidence type="ECO:0000256" key="4">
    <source>
        <dbReference type="ARBA" id="ARBA00022553"/>
    </source>
</evidence>
<reference evidence="14" key="1">
    <citation type="submission" date="2024-07" db="EMBL/GenBank/DDBJ databases">
        <authorList>
            <person name="Yu S.T."/>
        </authorList>
    </citation>
    <scope>NUCLEOTIDE SEQUENCE</scope>
    <source>
        <strain evidence="14">R44</strain>
    </source>
</reference>
<dbReference type="CDD" id="cd06225">
    <property type="entry name" value="HAMP"/>
    <property type="match status" value="1"/>
</dbReference>
<dbReference type="AlphaFoldDB" id="A0AB39SRX0"/>
<dbReference type="EC" id="2.7.13.3" evidence="3"/>
<sequence>MGVRFRSTVAAVLVVAVGVVAGAVALVALMRAELTDDVRQAARARAEQVATVIEAGRGVPSLAVSEPDEEFVQVLDGRGAVIAGSPNVKNLPALADPRQGSESTVTTPLDEDRFLVVAVAAEGPGGDRTVLVGRTVIAVAEATRIVTRLLLVGLPLLMLVVAGATWVAVGRALAPVAAIRREVEAISAAELHRRVPLPPGRDEIGRLATTMNRMLDRLERAQGAQRRFISDASHELRSPVASIRQHVEVALAHPERLTDRAASEGLARTVLAEDLRIQRLVEDLLLLARADEDALRPRLRPVDLDDLVLDEARRLRAAAPGLRIGTAGVSAARRRADPRDLGRVVRNLGENAARHARSEVAFDLAELPDGRVVLGVEDDGPGVPPADRERVFERFVRLDEARSRSTAGGGDAGEAVGSGLGLAIVAELVAAHGGTATVTDGRLGGARFEVALPADPGPEDRS</sequence>
<comment type="catalytic activity">
    <reaction evidence="1">
        <text>ATP + protein L-histidine = ADP + protein N-phospho-L-histidine.</text>
        <dbReference type="EC" id="2.7.13.3"/>
    </reaction>
</comment>
<evidence type="ECO:0000256" key="7">
    <source>
        <dbReference type="ARBA" id="ARBA00022777"/>
    </source>
</evidence>
<dbReference type="InterPro" id="IPR036890">
    <property type="entry name" value="HATPase_C_sf"/>
</dbReference>
<evidence type="ECO:0000256" key="2">
    <source>
        <dbReference type="ARBA" id="ARBA00004236"/>
    </source>
</evidence>
<dbReference type="PANTHER" id="PTHR45436">
    <property type="entry name" value="SENSOR HISTIDINE KINASE YKOH"/>
    <property type="match status" value="1"/>
</dbReference>
<dbReference type="CDD" id="cd00082">
    <property type="entry name" value="HisKA"/>
    <property type="match status" value="1"/>
</dbReference>
<evidence type="ECO:0000313" key="14">
    <source>
        <dbReference type="EMBL" id="XDQ69596.1"/>
    </source>
</evidence>
<dbReference type="InterPro" id="IPR003661">
    <property type="entry name" value="HisK_dim/P_dom"/>
</dbReference>
<keyword evidence="7 14" id="KW-0418">Kinase</keyword>
<proteinExistence type="predicted"/>
<protein>
    <recommendedName>
        <fullName evidence="3">histidine kinase</fullName>
        <ecNumber evidence="3">2.7.13.3</ecNumber>
    </recommendedName>
</protein>
<feature type="domain" description="Histidine kinase" evidence="12">
    <location>
        <begin position="231"/>
        <end position="456"/>
    </location>
</feature>
<dbReference type="GO" id="GO:0000155">
    <property type="term" value="F:phosphorelay sensor kinase activity"/>
    <property type="evidence" value="ECO:0007669"/>
    <property type="project" value="InterPro"/>
</dbReference>
<feature type="transmembrane region" description="Helical" evidence="11">
    <location>
        <begin position="6"/>
        <end position="29"/>
    </location>
</feature>
<evidence type="ECO:0000256" key="11">
    <source>
        <dbReference type="SAM" id="Phobius"/>
    </source>
</evidence>
<keyword evidence="6 11" id="KW-0812">Transmembrane</keyword>
<dbReference type="InterPro" id="IPR036097">
    <property type="entry name" value="HisK_dim/P_sf"/>
</dbReference>
<dbReference type="InterPro" id="IPR005467">
    <property type="entry name" value="His_kinase_dom"/>
</dbReference>
<dbReference type="InterPro" id="IPR050428">
    <property type="entry name" value="TCS_sensor_his_kinase"/>
</dbReference>
<dbReference type="SUPFAM" id="SSF47384">
    <property type="entry name" value="Homodimeric domain of signal transducing histidine kinase"/>
    <property type="match status" value="1"/>
</dbReference>
<dbReference type="SMART" id="SM00388">
    <property type="entry name" value="HisKA"/>
    <property type="match status" value="1"/>
</dbReference>
<evidence type="ECO:0000256" key="1">
    <source>
        <dbReference type="ARBA" id="ARBA00000085"/>
    </source>
</evidence>
<dbReference type="RefSeq" id="WP_369142337.1">
    <property type="nucleotide sequence ID" value="NZ_CP163444.1"/>
</dbReference>
<evidence type="ECO:0000256" key="10">
    <source>
        <dbReference type="ARBA" id="ARBA00023136"/>
    </source>
</evidence>
<evidence type="ECO:0000256" key="8">
    <source>
        <dbReference type="ARBA" id="ARBA00022989"/>
    </source>
</evidence>
<dbReference type="SMART" id="SM00387">
    <property type="entry name" value="HATPase_c"/>
    <property type="match status" value="1"/>
</dbReference>
<dbReference type="Pfam" id="PF00672">
    <property type="entry name" value="HAMP"/>
    <property type="match status" value="1"/>
</dbReference>
<comment type="subcellular location">
    <subcellularLocation>
        <location evidence="2">Cell membrane</location>
    </subcellularLocation>
</comment>
<dbReference type="PROSITE" id="PS50885">
    <property type="entry name" value="HAMP"/>
    <property type="match status" value="1"/>
</dbReference>
<dbReference type="PROSITE" id="PS50109">
    <property type="entry name" value="HIS_KIN"/>
    <property type="match status" value="1"/>
</dbReference>
<keyword evidence="8 11" id="KW-1133">Transmembrane helix</keyword>
<keyword evidence="4" id="KW-0597">Phosphoprotein</keyword>
<evidence type="ECO:0000259" key="12">
    <source>
        <dbReference type="PROSITE" id="PS50109"/>
    </source>
</evidence>
<feature type="domain" description="HAMP" evidence="13">
    <location>
        <begin position="170"/>
        <end position="223"/>
    </location>
</feature>
<keyword evidence="10 11" id="KW-0472">Membrane</keyword>
<dbReference type="GO" id="GO:0005886">
    <property type="term" value="C:plasma membrane"/>
    <property type="evidence" value="ECO:0007669"/>
    <property type="project" value="UniProtKB-SubCell"/>
</dbReference>
<dbReference type="Gene3D" id="6.10.340.10">
    <property type="match status" value="1"/>
</dbReference>
<dbReference type="PANTHER" id="PTHR45436:SF5">
    <property type="entry name" value="SENSOR HISTIDINE KINASE TRCS"/>
    <property type="match status" value="1"/>
</dbReference>
<dbReference type="Pfam" id="PF02518">
    <property type="entry name" value="HATPase_c"/>
    <property type="match status" value="1"/>
</dbReference>
<gene>
    <name evidence="14" type="ORF">AB5J54_03265</name>
</gene>
<dbReference type="InterPro" id="IPR003660">
    <property type="entry name" value="HAMP_dom"/>
</dbReference>
<keyword evidence="5" id="KW-0808">Transferase</keyword>
<dbReference type="PRINTS" id="PR00344">
    <property type="entry name" value="BCTRLSENSOR"/>
</dbReference>
<feature type="transmembrane region" description="Helical" evidence="11">
    <location>
        <begin position="149"/>
        <end position="169"/>
    </location>
</feature>
<dbReference type="EMBL" id="CP163444">
    <property type="protein sequence ID" value="XDQ69596.1"/>
    <property type="molecule type" value="Genomic_DNA"/>
</dbReference>
<evidence type="ECO:0000256" key="6">
    <source>
        <dbReference type="ARBA" id="ARBA00022692"/>
    </source>
</evidence>
<keyword evidence="9" id="KW-0902">Two-component regulatory system</keyword>
<dbReference type="Pfam" id="PF00512">
    <property type="entry name" value="HisKA"/>
    <property type="match status" value="1"/>
</dbReference>
<evidence type="ECO:0000256" key="9">
    <source>
        <dbReference type="ARBA" id="ARBA00023012"/>
    </source>
</evidence>
<dbReference type="SUPFAM" id="SSF158472">
    <property type="entry name" value="HAMP domain-like"/>
    <property type="match status" value="1"/>
</dbReference>
<evidence type="ECO:0000256" key="3">
    <source>
        <dbReference type="ARBA" id="ARBA00012438"/>
    </source>
</evidence>
<evidence type="ECO:0000256" key="5">
    <source>
        <dbReference type="ARBA" id="ARBA00022679"/>
    </source>
</evidence>
<name>A0AB39SRX0_9ACTN</name>
<evidence type="ECO:0000259" key="13">
    <source>
        <dbReference type="PROSITE" id="PS50885"/>
    </source>
</evidence>
<dbReference type="InterPro" id="IPR004358">
    <property type="entry name" value="Sig_transdc_His_kin-like_C"/>
</dbReference>
<dbReference type="Gene3D" id="3.30.565.10">
    <property type="entry name" value="Histidine kinase-like ATPase, C-terminal domain"/>
    <property type="match status" value="1"/>
</dbReference>
<dbReference type="SMART" id="SM00304">
    <property type="entry name" value="HAMP"/>
    <property type="match status" value="1"/>
</dbReference>
<accession>A0AB39SRX0</accession>